<dbReference type="AlphaFoldDB" id="A0A085MJW2"/>
<evidence type="ECO:0000256" key="2">
    <source>
        <dbReference type="ARBA" id="ARBA00006842"/>
    </source>
</evidence>
<dbReference type="InterPro" id="IPR036228">
    <property type="entry name" value="ATP_synth_F0_dsu_sf_mt"/>
</dbReference>
<dbReference type="Pfam" id="PF05873">
    <property type="entry name" value="Mt_ATP-synt_D"/>
    <property type="match status" value="1"/>
</dbReference>
<reference evidence="10 11" key="1">
    <citation type="journal article" date="2014" name="Nat. Genet.">
        <title>Genome and transcriptome of the porcine whipworm Trichuris suis.</title>
        <authorList>
            <person name="Jex A.R."/>
            <person name="Nejsum P."/>
            <person name="Schwarz E.M."/>
            <person name="Hu L."/>
            <person name="Young N.D."/>
            <person name="Hall R.S."/>
            <person name="Korhonen P.K."/>
            <person name="Liao S."/>
            <person name="Thamsborg S."/>
            <person name="Xia J."/>
            <person name="Xu P."/>
            <person name="Wang S."/>
            <person name="Scheerlinck J.P."/>
            <person name="Hofmann A."/>
            <person name="Sternberg P.W."/>
            <person name="Wang J."/>
            <person name="Gasser R.B."/>
        </authorList>
    </citation>
    <scope>NUCLEOTIDE SEQUENCE [LARGE SCALE GENOMIC DNA]</scope>
    <source>
        <strain evidence="10">DCEP-RM93M</strain>
    </source>
</reference>
<keyword evidence="9" id="KW-0472">Membrane</keyword>
<dbReference type="Proteomes" id="UP000030764">
    <property type="component" value="Unassembled WGS sequence"/>
</dbReference>
<protein>
    <submittedName>
        <fullName evidence="10">Uncharacterized protein</fullName>
    </submittedName>
</protein>
<dbReference type="EMBL" id="KL363188">
    <property type="protein sequence ID" value="KFD57508.1"/>
    <property type="molecule type" value="Genomic_DNA"/>
</dbReference>
<organism evidence="10 11">
    <name type="scientific">Trichuris suis</name>
    <name type="common">pig whipworm</name>
    <dbReference type="NCBI Taxonomy" id="68888"/>
    <lineage>
        <taxon>Eukaryota</taxon>
        <taxon>Metazoa</taxon>
        <taxon>Ecdysozoa</taxon>
        <taxon>Nematoda</taxon>
        <taxon>Enoplea</taxon>
        <taxon>Dorylaimia</taxon>
        <taxon>Trichinellida</taxon>
        <taxon>Trichuridae</taxon>
        <taxon>Trichuris</taxon>
    </lineage>
</organism>
<dbReference type="PANTHER" id="PTHR12700">
    <property type="entry name" value="ATP SYNTHASE SUBUNIT D, MITOCHONDRIAL"/>
    <property type="match status" value="1"/>
</dbReference>
<dbReference type="InterPro" id="IPR008689">
    <property type="entry name" value="ATP_synth_F0_dsu_mt"/>
</dbReference>
<keyword evidence="3" id="KW-0813">Transport</keyword>
<comment type="subcellular location">
    <subcellularLocation>
        <location evidence="1">Mitochondrion inner membrane</location>
    </subcellularLocation>
</comment>
<dbReference type="GO" id="GO:0015986">
    <property type="term" value="P:proton motive force-driven ATP synthesis"/>
    <property type="evidence" value="ECO:0007669"/>
    <property type="project" value="InterPro"/>
</dbReference>
<dbReference type="GO" id="GO:0005743">
    <property type="term" value="C:mitochondrial inner membrane"/>
    <property type="evidence" value="ECO:0007669"/>
    <property type="project" value="UniProtKB-SubCell"/>
</dbReference>
<name>A0A085MJW2_9BILA</name>
<dbReference type="Gene3D" id="6.10.280.70">
    <property type="match status" value="1"/>
</dbReference>
<accession>A0A085MJW2</accession>
<keyword evidence="6" id="KW-0999">Mitochondrion inner membrane</keyword>
<evidence type="ECO:0000256" key="5">
    <source>
        <dbReference type="ARBA" id="ARBA00022781"/>
    </source>
</evidence>
<evidence type="ECO:0000256" key="1">
    <source>
        <dbReference type="ARBA" id="ARBA00004273"/>
    </source>
</evidence>
<evidence type="ECO:0000256" key="4">
    <source>
        <dbReference type="ARBA" id="ARBA00022547"/>
    </source>
</evidence>
<feature type="non-terminal residue" evidence="10">
    <location>
        <position position="279"/>
    </location>
</feature>
<keyword evidence="5" id="KW-0375">Hydrogen ion transport</keyword>
<evidence type="ECO:0000256" key="6">
    <source>
        <dbReference type="ARBA" id="ARBA00022792"/>
    </source>
</evidence>
<keyword evidence="4" id="KW-0138">CF(0)</keyword>
<sequence>MRPFDVSTYSTLQSIRRFDKFTISTVRDVNPSNLSTRIAFRTILELGPFENLKRSRTQSIERQLQENNRELRSSLHSLLVIQVLMAARRLARSAIDWAKYSKMVMEHDRQQFETFRSLCQQPLLSISSLPEKLPDIDWNYYKEKVAGFYNVSEFETKYKALNITPAKQPDHLLKQIDDAEKEDMVRLSKFLAPNEAVRKKCEDELSRWAKVPPVDHWMPEEYEQYVPSSRESCDLVDYIRYDDPVEQYLDLGYRRIRCMKEEEGDFNGYYQQNLQAMHP</sequence>
<evidence type="ECO:0000256" key="7">
    <source>
        <dbReference type="ARBA" id="ARBA00023065"/>
    </source>
</evidence>
<dbReference type="GO" id="GO:0015078">
    <property type="term" value="F:proton transmembrane transporter activity"/>
    <property type="evidence" value="ECO:0007669"/>
    <property type="project" value="InterPro"/>
</dbReference>
<keyword evidence="7" id="KW-0406">Ion transport</keyword>
<proteinExistence type="inferred from homology"/>
<evidence type="ECO:0000313" key="10">
    <source>
        <dbReference type="EMBL" id="KFD57508.1"/>
    </source>
</evidence>
<gene>
    <name evidence="10" type="ORF">M513_01611</name>
</gene>
<comment type="similarity">
    <text evidence="2">Belongs to the ATPase d subunit family.</text>
</comment>
<evidence type="ECO:0000256" key="9">
    <source>
        <dbReference type="ARBA" id="ARBA00023136"/>
    </source>
</evidence>
<keyword evidence="8" id="KW-0496">Mitochondrion</keyword>
<dbReference type="SUPFAM" id="SSF161065">
    <property type="entry name" value="ATP synthase D chain-like"/>
    <property type="match status" value="1"/>
</dbReference>
<dbReference type="GO" id="GO:0045259">
    <property type="term" value="C:proton-transporting ATP synthase complex"/>
    <property type="evidence" value="ECO:0007669"/>
    <property type="project" value="UniProtKB-KW"/>
</dbReference>
<keyword evidence="11" id="KW-1185">Reference proteome</keyword>
<evidence type="ECO:0000256" key="8">
    <source>
        <dbReference type="ARBA" id="ARBA00023128"/>
    </source>
</evidence>
<evidence type="ECO:0000256" key="3">
    <source>
        <dbReference type="ARBA" id="ARBA00022448"/>
    </source>
</evidence>
<evidence type="ECO:0000313" key="11">
    <source>
        <dbReference type="Proteomes" id="UP000030764"/>
    </source>
</evidence>